<evidence type="ECO:0000313" key="2">
    <source>
        <dbReference type="EMBL" id="KAF4130756.1"/>
    </source>
</evidence>
<feature type="compositionally biased region" description="Polar residues" evidence="1">
    <location>
        <begin position="54"/>
        <end position="78"/>
    </location>
</feature>
<organism evidence="2 3">
    <name type="scientific">Phytophthora infestans</name>
    <name type="common">Potato late blight agent</name>
    <name type="synonym">Botrytis infestans</name>
    <dbReference type="NCBI Taxonomy" id="4787"/>
    <lineage>
        <taxon>Eukaryota</taxon>
        <taxon>Sar</taxon>
        <taxon>Stramenopiles</taxon>
        <taxon>Oomycota</taxon>
        <taxon>Peronosporomycetes</taxon>
        <taxon>Peronosporales</taxon>
        <taxon>Peronosporaceae</taxon>
        <taxon>Phytophthora</taxon>
    </lineage>
</organism>
<dbReference type="AlphaFoldDB" id="A0A8S9TPC7"/>
<reference evidence="2" key="1">
    <citation type="submission" date="2020-03" db="EMBL/GenBank/DDBJ databases">
        <title>Hybrid Assembly of Korean Phytophthora infestans isolates.</title>
        <authorList>
            <person name="Prokchorchik M."/>
            <person name="Lee Y."/>
            <person name="Seo J."/>
            <person name="Cho J.-H."/>
            <person name="Park Y.-E."/>
            <person name="Jang D.-C."/>
            <person name="Im J.-S."/>
            <person name="Choi J.-G."/>
            <person name="Park H.-J."/>
            <person name="Lee G.-B."/>
            <person name="Lee Y.-G."/>
            <person name="Hong S.-Y."/>
            <person name="Cho K."/>
            <person name="Sohn K.H."/>
        </authorList>
    </citation>
    <scope>NUCLEOTIDE SEQUENCE</scope>
    <source>
        <strain evidence="2">KR_2_A2</strain>
    </source>
</reference>
<dbReference type="Pfam" id="PF14223">
    <property type="entry name" value="Retrotran_gag_2"/>
    <property type="match status" value="1"/>
</dbReference>
<gene>
    <name evidence="2" type="ORF">GN958_ATG20061</name>
</gene>
<sequence length="273" mass="30934">MRSTRARASKSEARTVSSAGEQQPVRASAGETLVQAIATAVVRALNVVRMGPQTHTSSNVQFKPRSFSPSAYKTGTRSSDGKTTKSDTMGTWQLGQGHEEYDQARANRNQEWNSCYEARERKALTEMVLSLHGDLLDRVKSDIESARPAQLWTALLRTYDGTQGISSVYLRQDRYIRRLRQGEGVMGYINDLQRWRREMERMDVSLREGEIASVHSQRVSRLRGGYDRDQRVQDAVNLLLVAERTAHLSLSAEHWSLNPRLLDFIWQASTYSA</sequence>
<name>A0A8S9TPC7_PHYIN</name>
<evidence type="ECO:0000256" key="1">
    <source>
        <dbReference type="SAM" id="MobiDB-lite"/>
    </source>
</evidence>
<feature type="region of interest" description="Disordered" evidence="1">
    <location>
        <begin position="54"/>
        <end position="88"/>
    </location>
</feature>
<comment type="caution">
    <text evidence="2">The sequence shown here is derived from an EMBL/GenBank/DDBJ whole genome shotgun (WGS) entry which is preliminary data.</text>
</comment>
<evidence type="ECO:0000313" key="3">
    <source>
        <dbReference type="Proteomes" id="UP000704712"/>
    </source>
</evidence>
<dbReference type="Proteomes" id="UP000704712">
    <property type="component" value="Unassembled WGS sequence"/>
</dbReference>
<protein>
    <submittedName>
        <fullName evidence="2">Gag-polypeptide of LTR copia-type</fullName>
    </submittedName>
</protein>
<dbReference type="EMBL" id="JAACNO010002805">
    <property type="protein sequence ID" value="KAF4130756.1"/>
    <property type="molecule type" value="Genomic_DNA"/>
</dbReference>
<accession>A0A8S9TPC7</accession>
<proteinExistence type="predicted"/>
<feature type="region of interest" description="Disordered" evidence="1">
    <location>
        <begin position="1"/>
        <end position="26"/>
    </location>
</feature>